<sequence length="65" mass="7476">LDKSLQRGRKYNACTTVEMRVCLVKAFTSVTEAPDDHNFVMHACLMDGPLYGYQIPAFRRMEVSY</sequence>
<dbReference type="AlphaFoldDB" id="A0A5J4TEG1"/>
<organism evidence="1 2">
    <name type="scientific">Streblomastix strix</name>
    <dbReference type="NCBI Taxonomy" id="222440"/>
    <lineage>
        <taxon>Eukaryota</taxon>
        <taxon>Metamonada</taxon>
        <taxon>Preaxostyla</taxon>
        <taxon>Oxymonadida</taxon>
        <taxon>Streblomastigidae</taxon>
        <taxon>Streblomastix</taxon>
    </lineage>
</organism>
<name>A0A5J4TEG1_9EUKA</name>
<reference evidence="1 2" key="1">
    <citation type="submission" date="2019-03" db="EMBL/GenBank/DDBJ databases">
        <title>Single cell metagenomics reveals metabolic interactions within the superorganism composed of flagellate Streblomastix strix and complex community of Bacteroidetes bacteria on its surface.</title>
        <authorList>
            <person name="Treitli S.C."/>
            <person name="Kolisko M."/>
            <person name="Husnik F."/>
            <person name="Keeling P."/>
            <person name="Hampl V."/>
        </authorList>
    </citation>
    <scope>NUCLEOTIDE SEQUENCE [LARGE SCALE GENOMIC DNA]</scope>
    <source>
        <strain evidence="1">ST1C</strain>
    </source>
</reference>
<proteinExistence type="predicted"/>
<dbReference type="Proteomes" id="UP000324800">
    <property type="component" value="Unassembled WGS sequence"/>
</dbReference>
<comment type="caution">
    <text evidence="1">The sequence shown here is derived from an EMBL/GenBank/DDBJ whole genome shotgun (WGS) entry which is preliminary data.</text>
</comment>
<evidence type="ECO:0000313" key="2">
    <source>
        <dbReference type="Proteomes" id="UP000324800"/>
    </source>
</evidence>
<protein>
    <submittedName>
        <fullName evidence="1">Uncharacterized protein</fullName>
    </submittedName>
</protein>
<gene>
    <name evidence="1" type="ORF">EZS28_047953</name>
</gene>
<feature type="non-terminal residue" evidence="1">
    <location>
        <position position="1"/>
    </location>
</feature>
<accession>A0A5J4TEG1</accession>
<dbReference type="EMBL" id="SNRW01032842">
    <property type="protein sequence ID" value="KAA6356519.1"/>
    <property type="molecule type" value="Genomic_DNA"/>
</dbReference>
<evidence type="ECO:0000313" key="1">
    <source>
        <dbReference type="EMBL" id="KAA6356519.1"/>
    </source>
</evidence>